<dbReference type="PANTHER" id="PTHR47257:SF1">
    <property type="entry name" value="PH-RESPONSE TRANSCRIPTION FACTOR PACC_RIM101"/>
    <property type="match status" value="1"/>
</dbReference>
<gene>
    <name evidence="11" type="ORF">PPACK8108_LOCUS18344</name>
    <name evidence="12" type="ORF">PPACK8108_LOCUS25149</name>
</gene>
<organism evidence="12 13">
    <name type="scientific">Phakopsora pachyrhizi</name>
    <name type="common">Asian soybean rust disease fungus</name>
    <dbReference type="NCBI Taxonomy" id="170000"/>
    <lineage>
        <taxon>Eukaryota</taxon>
        <taxon>Fungi</taxon>
        <taxon>Dikarya</taxon>
        <taxon>Basidiomycota</taxon>
        <taxon>Pucciniomycotina</taxon>
        <taxon>Pucciniomycetes</taxon>
        <taxon>Pucciniales</taxon>
        <taxon>Phakopsoraceae</taxon>
        <taxon>Phakopsora</taxon>
    </lineage>
</organism>
<proteinExistence type="inferred from homology"/>
<dbReference type="PANTHER" id="PTHR47257">
    <property type="entry name" value="PH-RESPONSE TRANSCRIPTION FACTOR PACC/RIM101"/>
    <property type="match status" value="1"/>
</dbReference>
<evidence type="ECO:0000313" key="13">
    <source>
        <dbReference type="Proteomes" id="UP001153365"/>
    </source>
</evidence>
<dbReference type="InterPro" id="IPR036236">
    <property type="entry name" value="Znf_C2H2_sf"/>
</dbReference>
<evidence type="ECO:0000259" key="10">
    <source>
        <dbReference type="PROSITE" id="PS50157"/>
    </source>
</evidence>
<reference evidence="12" key="1">
    <citation type="submission" date="2022-06" db="EMBL/GenBank/DDBJ databases">
        <authorList>
            <consortium name="SYNGENTA / RWTH Aachen University"/>
        </authorList>
    </citation>
    <scope>NUCLEOTIDE SEQUENCE</scope>
</reference>
<keyword evidence="3" id="KW-0479">Metal-binding</keyword>
<feature type="non-terminal residue" evidence="12">
    <location>
        <position position="74"/>
    </location>
</feature>
<dbReference type="PROSITE" id="PS00028">
    <property type="entry name" value="ZINC_FINGER_C2H2_1"/>
    <property type="match status" value="1"/>
</dbReference>
<keyword evidence="4" id="KW-0677">Repeat</keyword>
<evidence type="ECO:0000256" key="8">
    <source>
        <dbReference type="ARBA" id="ARBA00038089"/>
    </source>
</evidence>
<comment type="similarity">
    <text evidence="8">Belongs to the pacC/RIM101 family.</text>
</comment>
<dbReference type="GO" id="GO:0045944">
    <property type="term" value="P:positive regulation of transcription by RNA polymerase II"/>
    <property type="evidence" value="ECO:0007669"/>
    <property type="project" value="TreeGrafter"/>
</dbReference>
<dbReference type="SUPFAM" id="SSF57667">
    <property type="entry name" value="beta-beta-alpha zinc fingers"/>
    <property type="match status" value="1"/>
</dbReference>
<evidence type="ECO:0000256" key="7">
    <source>
        <dbReference type="ARBA" id="ARBA00023242"/>
    </source>
</evidence>
<keyword evidence="7" id="KW-0539">Nucleus</keyword>
<feature type="domain" description="C2H2-type" evidence="10">
    <location>
        <begin position="52"/>
        <end position="74"/>
    </location>
</feature>
<evidence type="ECO:0000256" key="3">
    <source>
        <dbReference type="ARBA" id="ARBA00022723"/>
    </source>
</evidence>
<dbReference type="PROSITE" id="PS50157">
    <property type="entry name" value="ZINC_FINGER_C2H2_2"/>
    <property type="match status" value="1"/>
</dbReference>
<keyword evidence="5 9" id="KW-0863">Zinc-finger</keyword>
<feature type="non-terminal residue" evidence="12">
    <location>
        <position position="1"/>
    </location>
</feature>
<comment type="caution">
    <text evidence="12">The sequence shown here is derived from an EMBL/GenBank/DDBJ whole genome shotgun (WGS) entry which is preliminary data.</text>
</comment>
<protein>
    <recommendedName>
        <fullName evidence="10">C2H2-type domain-containing protein</fullName>
    </recommendedName>
</protein>
<keyword evidence="2" id="KW-0678">Repressor</keyword>
<accession>A0AAV0BS61</accession>
<dbReference type="EMBL" id="CALTRL010005285">
    <property type="protein sequence ID" value="CAH7684265.1"/>
    <property type="molecule type" value="Genomic_DNA"/>
</dbReference>
<evidence type="ECO:0000313" key="11">
    <source>
        <dbReference type="EMBL" id="CAH7684265.1"/>
    </source>
</evidence>
<keyword evidence="6" id="KW-0862">Zinc</keyword>
<dbReference type="GO" id="GO:0008270">
    <property type="term" value="F:zinc ion binding"/>
    <property type="evidence" value="ECO:0007669"/>
    <property type="project" value="UniProtKB-KW"/>
</dbReference>
<evidence type="ECO:0000313" key="12">
    <source>
        <dbReference type="EMBL" id="CAH7689959.1"/>
    </source>
</evidence>
<evidence type="ECO:0000256" key="5">
    <source>
        <dbReference type="ARBA" id="ARBA00022771"/>
    </source>
</evidence>
<evidence type="ECO:0000256" key="6">
    <source>
        <dbReference type="ARBA" id="ARBA00022833"/>
    </source>
</evidence>
<evidence type="ECO:0000256" key="9">
    <source>
        <dbReference type="PROSITE-ProRule" id="PRU00042"/>
    </source>
</evidence>
<dbReference type="EMBL" id="CALTRL010006162">
    <property type="protein sequence ID" value="CAH7689959.1"/>
    <property type="molecule type" value="Genomic_DNA"/>
</dbReference>
<dbReference type="Proteomes" id="UP001153365">
    <property type="component" value="Unassembled WGS sequence"/>
</dbReference>
<dbReference type="InterPro" id="IPR013087">
    <property type="entry name" value="Znf_C2H2_type"/>
</dbReference>
<evidence type="ECO:0000256" key="1">
    <source>
        <dbReference type="ARBA" id="ARBA00004123"/>
    </source>
</evidence>
<name>A0AAV0BS61_PHAPC</name>
<keyword evidence="13" id="KW-1185">Reference proteome</keyword>
<sequence length="74" mass="8705">QALYLHLCDHNIGQKSTDNLTLRCYWKNCKAVCVKCNHTTSHLKIYTPITPHKCKFCRKAFKRPQDLKKHGKIH</sequence>
<comment type="subcellular location">
    <subcellularLocation>
        <location evidence="1">Nucleus</location>
    </subcellularLocation>
</comment>
<evidence type="ECO:0000256" key="2">
    <source>
        <dbReference type="ARBA" id="ARBA00022491"/>
    </source>
</evidence>
<dbReference type="GO" id="GO:0005634">
    <property type="term" value="C:nucleus"/>
    <property type="evidence" value="ECO:0007669"/>
    <property type="project" value="UniProtKB-SubCell"/>
</dbReference>
<dbReference type="Gene3D" id="3.30.160.60">
    <property type="entry name" value="Classic Zinc Finger"/>
    <property type="match status" value="1"/>
</dbReference>
<evidence type="ECO:0000256" key="4">
    <source>
        <dbReference type="ARBA" id="ARBA00022737"/>
    </source>
</evidence>
<dbReference type="AlphaFoldDB" id="A0AAV0BS61"/>
<dbReference type="InterPro" id="IPR050806">
    <property type="entry name" value="pacC/RIM101"/>
</dbReference>